<dbReference type="InterPro" id="IPR037483">
    <property type="entry name" value="YjjU-like"/>
</dbReference>
<evidence type="ECO:0000313" key="8">
    <source>
        <dbReference type="Proteomes" id="UP000016412"/>
    </source>
</evidence>
<dbReference type="PROSITE" id="PS51635">
    <property type="entry name" value="PNPLA"/>
    <property type="match status" value="1"/>
</dbReference>
<dbReference type="STRING" id="1125725.HMPREF1325_0270"/>
<dbReference type="PATRIC" id="fig|1125725.3.peg.489"/>
<evidence type="ECO:0000259" key="5">
    <source>
        <dbReference type="PROSITE" id="PS51635"/>
    </source>
</evidence>
<keyword evidence="1 4" id="KW-0378">Hydrolase</keyword>
<feature type="short sequence motif" description="GXGXXG" evidence="4">
    <location>
        <begin position="9"/>
        <end position="14"/>
    </location>
</feature>
<dbReference type="AlphaFoldDB" id="U1GU64"/>
<dbReference type="CDD" id="cd07208">
    <property type="entry name" value="Pat_hypo_Ecoli_yjju_like"/>
    <property type="match status" value="1"/>
</dbReference>
<evidence type="ECO:0000256" key="2">
    <source>
        <dbReference type="ARBA" id="ARBA00022963"/>
    </source>
</evidence>
<evidence type="ECO:0000313" key="7">
    <source>
        <dbReference type="EMBL" id="ERK03148.1"/>
    </source>
</evidence>
<dbReference type="Proteomes" id="UP000016646">
    <property type="component" value="Unassembled WGS sequence"/>
</dbReference>
<feature type="short sequence motif" description="DGA/G" evidence="4">
    <location>
        <begin position="159"/>
        <end position="161"/>
    </location>
</feature>
<dbReference type="InterPro" id="IPR045943">
    <property type="entry name" value="DUF6363"/>
</dbReference>
<keyword evidence="9" id="KW-1185">Reference proteome</keyword>
<gene>
    <name evidence="7" type="ORF">HMPREF0860_0977</name>
    <name evidence="6" type="ORF">HMPREF1325_0270</name>
</gene>
<dbReference type="Pfam" id="PF19890">
    <property type="entry name" value="DUF6363"/>
    <property type="match status" value="1"/>
</dbReference>
<reference evidence="8 9" key="1">
    <citation type="submission" date="2013-08" db="EMBL/GenBank/DDBJ databases">
        <authorList>
            <person name="Durkin A.S."/>
            <person name="Haft D.R."/>
            <person name="McCorrison J."/>
            <person name="Torralba M."/>
            <person name="Gillis M."/>
            <person name="Haft D.H."/>
            <person name="Methe B."/>
            <person name="Sutton G."/>
            <person name="Nelson K.E."/>
        </authorList>
    </citation>
    <scope>NUCLEOTIDE SEQUENCE [LARGE SCALE GENOMIC DNA]</scope>
    <source>
        <strain evidence="7 9">ATCC 35536</strain>
        <strain evidence="6 8">VPI DR56BR1116</strain>
    </source>
</reference>
<keyword evidence="2 4" id="KW-0442">Lipid degradation</keyword>
<feature type="active site" description="Proton acceptor" evidence="4">
    <location>
        <position position="159"/>
    </location>
</feature>
<accession>U1GU64</accession>
<dbReference type="PANTHER" id="PTHR14226:SF25">
    <property type="entry name" value="PHOSPHOESTERASE"/>
    <property type="match status" value="1"/>
</dbReference>
<evidence type="ECO:0000256" key="1">
    <source>
        <dbReference type="ARBA" id="ARBA00022801"/>
    </source>
</evidence>
<dbReference type="Pfam" id="PF01734">
    <property type="entry name" value="Patatin"/>
    <property type="match status" value="1"/>
</dbReference>
<protein>
    <submittedName>
        <fullName evidence="6">Phospholipase, patatin family</fullName>
    </submittedName>
</protein>
<evidence type="ECO:0000313" key="6">
    <source>
        <dbReference type="EMBL" id="ERF61490.1"/>
    </source>
</evidence>
<dbReference type="eggNOG" id="COG4667">
    <property type="taxonomic scope" value="Bacteria"/>
</dbReference>
<feature type="short sequence motif" description="GXSXG" evidence="4">
    <location>
        <begin position="36"/>
        <end position="40"/>
    </location>
</feature>
<name>U1GU64_TRESO</name>
<sequence>MKTGIVIEGGGHRGIYAAGVLDVFCENGIEADGVLGVSAGAVHGASYASHQIGRSVRYTMKYCGDKRYMSFHSWLRTGDLFNADFCWRELPEKLDPYDNDALESSPTAFYVTCTDVETGEPVYHRCKTLRGDEMKWLQASASMPLASNIVCADGRKMLDGGIADSIPLRAFERLGYTRNIVILTQPEGYRKGKNPLLPALRIAMRKYPALIRAMEMRHIVYNEEVADIERRAKAGSVLLIRPKHTAGVGRTEKDGAKIKALYDIGRKDALDRLDEIREFFGKR</sequence>
<evidence type="ECO:0000256" key="3">
    <source>
        <dbReference type="ARBA" id="ARBA00023098"/>
    </source>
</evidence>
<evidence type="ECO:0000256" key="4">
    <source>
        <dbReference type="PROSITE-ProRule" id="PRU01161"/>
    </source>
</evidence>
<dbReference type="InterPro" id="IPR016035">
    <property type="entry name" value="Acyl_Trfase/lysoPLipase"/>
</dbReference>
<feature type="domain" description="PNPLA" evidence="5">
    <location>
        <begin position="5"/>
        <end position="172"/>
    </location>
</feature>
<dbReference type="Gene3D" id="3.40.1090.10">
    <property type="entry name" value="Cytosolic phospholipase A2 catalytic domain"/>
    <property type="match status" value="2"/>
</dbReference>
<keyword evidence="3 4" id="KW-0443">Lipid metabolism</keyword>
<dbReference type="GO" id="GO:0016787">
    <property type="term" value="F:hydrolase activity"/>
    <property type="evidence" value="ECO:0007669"/>
    <property type="project" value="UniProtKB-UniRule"/>
</dbReference>
<dbReference type="GO" id="GO:0016042">
    <property type="term" value="P:lipid catabolic process"/>
    <property type="evidence" value="ECO:0007669"/>
    <property type="project" value="UniProtKB-UniRule"/>
</dbReference>
<dbReference type="EMBL" id="AUZJ01000011">
    <property type="protein sequence ID" value="ERF61490.1"/>
    <property type="molecule type" value="Genomic_DNA"/>
</dbReference>
<dbReference type="InterPro" id="IPR050301">
    <property type="entry name" value="NTE"/>
</dbReference>
<dbReference type="Proteomes" id="UP000016412">
    <property type="component" value="Unassembled WGS sequence"/>
</dbReference>
<dbReference type="SUPFAM" id="SSF52151">
    <property type="entry name" value="FabD/lysophospholipase-like"/>
    <property type="match status" value="1"/>
</dbReference>
<organism evidence="6 8">
    <name type="scientific">Treponema socranskii subsp. socranskii VPI DR56BR1116 = ATCC 35536</name>
    <dbReference type="NCBI Taxonomy" id="1125725"/>
    <lineage>
        <taxon>Bacteria</taxon>
        <taxon>Pseudomonadati</taxon>
        <taxon>Spirochaetota</taxon>
        <taxon>Spirochaetia</taxon>
        <taxon>Spirochaetales</taxon>
        <taxon>Treponemataceae</taxon>
        <taxon>Treponema</taxon>
    </lineage>
</organism>
<dbReference type="InterPro" id="IPR002641">
    <property type="entry name" value="PNPLA_dom"/>
</dbReference>
<evidence type="ECO:0000313" key="9">
    <source>
        <dbReference type="Proteomes" id="UP000016646"/>
    </source>
</evidence>
<comment type="caution">
    <text evidence="6">The sequence shown here is derived from an EMBL/GenBank/DDBJ whole genome shotgun (WGS) entry which is preliminary data.</text>
</comment>
<feature type="active site" description="Nucleophile" evidence="4">
    <location>
        <position position="38"/>
    </location>
</feature>
<dbReference type="PANTHER" id="PTHR14226">
    <property type="entry name" value="NEUROPATHY TARGET ESTERASE/SWISS CHEESE D.MELANOGASTER"/>
    <property type="match status" value="1"/>
</dbReference>
<dbReference type="OrthoDB" id="9802424at2"/>
<dbReference type="EMBL" id="AVQI01000044">
    <property type="protein sequence ID" value="ERK03148.1"/>
    <property type="molecule type" value="Genomic_DNA"/>
</dbReference>
<proteinExistence type="predicted"/>
<dbReference type="RefSeq" id="WP_021329551.1">
    <property type="nucleotide sequence ID" value="NZ_AUZJ01000011.1"/>
</dbReference>